<accession>A0A369I074</accession>
<proteinExistence type="predicted"/>
<feature type="chain" id="PRO_5016680270" description="DUF4402 domain-containing protein" evidence="1">
    <location>
        <begin position="20"/>
        <end position="170"/>
    </location>
</feature>
<reference evidence="2 3" key="1">
    <citation type="submission" date="2018-07" db="EMBL/GenBank/DDBJ databases">
        <title>Genome analysis of Runella aurantiaca.</title>
        <authorList>
            <person name="Yang X."/>
        </authorList>
    </citation>
    <scope>NUCLEOTIDE SEQUENCE [LARGE SCALE GENOMIC DNA]</scope>
    <source>
        <strain evidence="2 3">YX9</strain>
    </source>
</reference>
<evidence type="ECO:0000256" key="1">
    <source>
        <dbReference type="SAM" id="SignalP"/>
    </source>
</evidence>
<dbReference type="Proteomes" id="UP000253141">
    <property type="component" value="Unassembled WGS sequence"/>
</dbReference>
<evidence type="ECO:0000313" key="3">
    <source>
        <dbReference type="Proteomes" id="UP000253141"/>
    </source>
</evidence>
<sequence>MKKLVLLLLFLFNFLLVKAQAVTIKPETFQYTGVVGATFSAPSNFNITGSGFFFNNGTAGTLAANANFHLPNGATITEMTAIYVDNSATQNMTFRLLRQGFTGGAVIETLALTPTSSSNVQATTIPVSPEYTTNTGNEVYFVQVGLSNTSVTWPGNALTINGVIIKYKLE</sequence>
<keyword evidence="3" id="KW-1185">Reference proteome</keyword>
<gene>
    <name evidence="2" type="ORF">DVG78_25110</name>
</gene>
<name>A0A369I074_9BACT</name>
<evidence type="ECO:0000313" key="2">
    <source>
        <dbReference type="EMBL" id="RDB03181.1"/>
    </source>
</evidence>
<evidence type="ECO:0008006" key="4">
    <source>
        <dbReference type="Google" id="ProtNLM"/>
    </source>
</evidence>
<protein>
    <recommendedName>
        <fullName evidence="4">DUF4402 domain-containing protein</fullName>
    </recommendedName>
</protein>
<dbReference type="AlphaFoldDB" id="A0A369I074"/>
<comment type="caution">
    <text evidence="2">The sequence shown here is derived from an EMBL/GenBank/DDBJ whole genome shotgun (WGS) entry which is preliminary data.</text>
</comment>
<dbReference type="OrthoDB" id="9765957at2"/>
<dbReference type="EMBL" id="QPIW01000030">
    <property type="protein sequence ID" value="RDB03181.1"/>
    <property type="molecule type" value="Genomic_DNA"/>
</dbReference>
<dbReference type="RefSeq" id="WP_114463771.1">
    <property type="nucleotide sequence ID" value="NZ_QPIW01000030.1"/>
</dbReference>
<keyword evidence="1" id="KW-0732">Signal</keyword>
<feature type="signal peptide" evidence="1">
    <location>
        <begin position="1"/>
        <end position="19"/>
    </location>
</feature>
<organism evidence="2 3">
    <name type="scientific">Runella aurantiaca</name>
    <dbReference type="NCBI Taxonomy" id="2282308"/>
    <lineage>
        <taxon>Bacteria</taxon>
        <taxon>Pseudomonadati</taxon>
        <taxon>Bacteroidota</taxon>
        <taxon>Cytophagia</taxon>
        <taxon>Cytophagales</taxon>
        <taxon>Spirosomataceae</taxon>
        <taxon>Runella</taxon>
    </lineage>
</organism>